<dbReference type="AlphaFoldDB" id="A0ABD6ERS9"/>
<organism evidence="1 2">
    <name type="scientific">Gnathostoma spinigerum</name>
    <dbReference type="NCBI Taxonomy" id="75299"/>
    <lineage>
        <taxon>Eukaryota</taxon>
        <taxon>Metazoa</taxon>
        <taxon>Ecdysozoa</taxon>
        <taxon>Nematoda</taxon>
        <taxon>Chromadorea</taxon>
        <taxon>Rhabditida</taxon>
        <taxon>Spirurina</taxon>
        <taxon>Gnathostomatomorpha</taxon>
        <taxon>Gnathostomatoidea</taxon>
        <taxon>Gnathostomatidae</taxon>
        <taxon>Gnathostoma</taxon>
    </lineage>
</organism>
<comment type="caution">
    <text evidence="1">The sequence shown here is derived from an EMBL/GenBank/DDBJ whole genome shotgun (WGS) entry which is preliminary data.</text>
</comment>
<reference evidence="1 2" key="1">
    <citation type="submission" date="2024-08" db="EMBL/GenBank/DDBJ databases">
        <title>Gnathostoma spinigerum genome.</title>
        <authorList>
            <person name="Gonzalez-Bertolin B."/>
            <person name="Monzon S."/>
            <person name="Zaballos A."/>
            <person name="Jimenez P."/>
            <person name="Dekumyoy P."/>
            <person name="Varona S."/>
            <person name="Cuesta I."/>
            <person name="Sumanam S."/>
            <person name="Adisakwattana P."/>
            <person name="Gasser R.B."/>
            <person name="Hernandez-Gonzalez A."/>
            <person name="Young N.D."/>
            <person name="Perteguer M.J."/>
        </authorList>
    </citation>
    <scope>NUCLEOTIDE SEQUENCE [LARGE SCALE GENOMIC DNA]</scope>
    <source>
        <strain evidence="1">AL3</strain>
        <tissue evidence="1">Liver</tissue>
    </source>
</reference>
<gene>
    <name evidence="1" type="ORF">AB6A40_006417</name>
</gene>
<keyword evidence="2" id="KW-1185">Reference proteome</keyword>
<evidence type="ECO:0000313" key="2">
    <source>
        <dbReference type="Proteomes" id="UP001608902"/>
    </source>
</evidence>
<evidence type="ECO:0000313" key="1">
    <source>
        <dbReference type="EMBL" id="MFH4979708.1"/>
    </source>
</evidence>
<dbReference type="Proteomes" id="UP001608902">
    <property type="component" value="Unassembled WGS sequence"/>
</dbReference>
<proteinExistence type="predicted"/>
<protein>
    <submittedName>
        <fullName evidence="1">Uncharacterized protein</fullName>
    </submittedName>
</protein>
<accession>A0ABD6ERS9</accession>
<dbReference type="EMBL" id="JBGFUD010004549">
    <property type="protein sequence ID" value="MFH4979708.1"/>
    <property type="molecule type" value="Genomic_DNA"/>
</dbReference>
<name>A0ABD6ERS9_9BILA</name>
<sequence length="115" mass="13402">MTVDGIMVEHVMCQGAQCEWFIHKMLTVRYAKVQTTFECRLKWECNGVMIIHAESFVCKEEMSTNGAVDKRPTTLNRIHIMFVGNEQSKNWRSMINERGDQRPNSKVDVRLLIQP</sequence>